<evidence type="ECO:0000313" key="10">
    <source>
        <dbReference type="EMBL" id="CAD7652619.1"/>
    </source>
</evidence>
<dbReference type="SUPFAM" id="SSF57716">
    <property type="entry name" value="Glucocorticoid receptor-like (DNA-binding domain)"/>
    <property type="match status" value="1"/>
</dbReference>
<evidence type="ECO:0000259" key="9">
    <source>
        <dbReference type="SMART" id="SM00399"/>
    </source>
</evidence>
<dbReference type="AlphaFoldDB" id="A0A7R9M300"/>
<dbReference type="OrthoDB" id="6355676at2759"/>
<dbReference type="PANTHER" id="PTHR24082:SF283">
    <property type="entry name" value="NUCLEAR HORMONE RECEPTOR HR96"/>
    <property type="match status" value="1"/>
</dbReference>
<keyword evidence="5" id="KW-0238">DNA-binding</keyword>
<dbReference type="EMBL" id="CAJPVJ010005759">
    <property type="protein sequence ID" value="CAG2169806.1"/>
    <property type="molecule type" value="Genomic_DNA"/>
</dbReference>
<evidence type="ECO:0000256" key="3">
    <source>
        <dbReference type="ARBA" id="ARBA00022833"/>
    </source>
</evidence>
<evidence type="ECO:0000313" key="11">
    <source>
        <dbReference type="Proteomes" id="UP000728032"/>
    </source>
</evidence>
<dbReference type="EMBL" id="OC920584">
    <property type="protein sequence ID" value="CAD7652619.1"/>
    <property type="molecule type" value="Genomic_DNA"/>
</dbReference>
<dbReference type="Gene3D" id="3.30.50.10">
    <property type="entry name" value="Erythroid Transcription Factor GATA-1, subunit A"/>
    <property type="match status" value="1"/>
</dbReference>
<name>A0A7R9M300_9ACAR</name>
<evidence type="ECO:0000256" key="4">
    <source>
        <dbReference type="ARBA" id="ARBA00023015"/>
    </source>
</evidence>
<dbReference type="Proteomes" id="UP000728032">
    <property type="component" value="Unassembled WGS sequence"/>
</dbReference>
<keyword evidence="8" id="KW-0539">Nucleus</keyword>
<evidence type="ECO:0000256" key="5">
    <source>
        <dbReference type="ARBA" id="ARBA00023125"/>
    </source>
</evidence>
<sequence length="90" mass="10280">MVRNSSTITTTMYMSTRCWINGKATNETINIPNTTTEPNDKITHITFKCHLGGKCVITPITRKFCQKCRLDKCDDIGMNRVIKQFTNVHV</sequence>
<evidence type="ECO:0000256" key="1">
    <source>
        <dbReference type="ARBA" id="ARBA00022723"/>
    </source>
</evidence>
<dbReference type="GO" id="GO:0008270">
    <property type="term" value="F:zinc ion binding"/>
    <property type="evidence" value="ECO:0007669"/>
    <property type="project" value="UniProtKB-KW"/>
</dbReference>
<evidence type="ECO:0000256" key="2">
    <source>
        <dbReference type="ARBA" id="ARBA00022771"/>
    </source>
</evidence>
<dbReference type="InterPro" id="IPR050234">
    <property type="entry name" value="Nuclear_hormone_rcpt_NR1"/>
</dbReference>
<dbReference type="Pfam" id="PF00105">
    <property type="entry name" value="zf-C4"/>
    <property type="match status" value="1"/>
</dbReference>
<keyword evidence="4" id="KW-0805">Transcription regulation</keyword>
<organism evidence="10">
    <name type="scientific">Oppiella nova</name>
    <dbReference type="NCBI Taxonomy" id="334625"/>
    <lineage>
        <taxon>Eukaryota</taxon>
        <taxon>Metazoa</taxon>
        <taxon>Ecdysozoa</taxon>
        <taxon>Arthropoda</taxon>
        <taxon>Chelicerata</taxon>
        <taxon>Arachnida</taxon>
        <taxon>Acari</taxon>
        <taxon>Acariformes</taxon>
        <taxon>Sarcoptiformes</taxon>
        <taxon>Oribatida</taxon>
        <taxon>Brachypylina</taxon>
        <taxon>Oppioidea</taxon>
        <taxon>Oppiidae</taxon>
        <taxon>Oppiella</taxon>
    </lineage>
</organism>
<dbReference type="GO" id="GO:0000122">
    <property type="term" value="P:negative regulation of transcription by RNA polymerase II"/>
    <property type="evidence" value="ECO:0007669"/>
    <property type="project" value="TreeGrafter"/>
</dbReference>
<dbReference type="PANTHER" id="PTHR24082">
    <property type="entry name" value="NUCLEAR HORMONE RECEPTOR"/>
    <property type="match status" value="1"/>
</dbReference>
<accession>A0A7R9M300</accession>
<keyword evidence="6" id="KW-0804">Transcription</keyword>
<dbReference type="SMART" id="SM00399">
    <property type="entry name" value="ZnF_C4"/>
    <property type="match status" value="1"/>
</dbReference>
<evidence type="ECO:0000256" key="8">
    <source>
        <dbReference type="ARBA" id="ARBA00023242"/>
    </source>
</evidence>
<dbReference type="InterPro" id="IPR013088">
    <property type="entry name" value="Znf_NHR/GATA"/>
</dbReference>
<keyword evidence="1" id="KW-0479">Metal-binding</keyword>
<dbReference type="GO" id="GO:0030154">
    <property type="term" value="P:cell differentiation"/>
    <property type="evidence" value="ECO:0007669"/>
    <property type="project" value="TreeGrafter"/>
</dbReference>
<keyword evidence="2" id="KW-0863">Zinc-finger</keyword>
<protein>
    <recommendedName>
        <fullName evidence="9">Nuclear receptor domain-containing protein</fullName>
    </recommendedName>
</protein>
<keyword evidence="7" id="KW-0675">Receptor</keyword>
<gene>
    <name evidence="10" type="ORF">ONB1V03_LOCUS9280</name>
</gene>
<dbReference type="InterPro" id="IPR001628">
    <property type="entry name" value="Znf_hrmn_rcpt"/>
</dbReference>
<feature type="domain" description="Nuclear receptor" evidence="9">
    <location>
        <begin position="36"/>
        <end position="81"/>
    </location>
</feature>
<keyword evidence="3" id="KW-0862">Zinc</keyword>
<dbReference type="GO" id="GO:0004879">
    <property type="term" value="F:nuclear receptor activity"/>
    <property type="evidence" value="ECO:0007669"/>
    <property type="project" value="TreeGrafter"/>
</dbReference>
<proteinExistence type="predicted"/>
<evidence type="ECO:0000256" key="7">
    <source>
        <dbReference type="ARBA" id="ARBA00023170"/>
    </source>
</evidence>
<reference evidence="10" key="1">
    <citation type="submission" date="2020-11" db="EMBL/GenBank/DDBJ databases">
        <authorList>
            <person name="Tran Van P."/>
        </authorList>
    </citation>
    <scope>NUCLEOTIDE SEQUENCE</scope>
</reference>
<evidence type="ECO:0000256" key="6">
    <source>
        <dbReference type="ARBA" id="ARBA00023163"/>
    </source>
</evidence>
<dbReference type="GO" id="GO:0000978">
    <property type="term" value="F:RNA polymerase II cis-regulatory region sequence-specific DNA binding"/>
    <property type="evidence" value="ECO:0007669"/>
    <property type="project" value="TreeGrafter"/>
</dbReference>
<keyword evidence="11" id="KW-1185">Reference proteome</keyword>
<dbReference type="GO" id="GO:0045944">
    <property type="term" value="P:positive regulation of transcription by RNA polymerase II"/>
    <property type="evidence" value="ECO:0007669"/>
    <property type="project" value="TreeGrafter"/>
</dbReference>